<feature type="region of interest" description="Disordered" evidence="4">
    <location>
        <begin position="202"/>
        <end position="234"/>
    </location>
</feature>
<dbReference type="AlphaFoldDB" id="A0A8S1ILI9"/>
<dbReference type="SUPFAM" id="SSF46689">
    <property type="entry name" value="Homeodomain-like"/>
    <property type="match status" value="1"/>
</dbReference>
<organism evidence="5 6">
    <name type="scientific">Ostreobium quekettii</name>
    <dbReference type="NCBI Taxonomy" id="121088"/>
    <lineage>
        <taxon>Eukaryota</taxon>
        <taxon>Viridiplantae</taxon>
        <taxon>Chlorophyta</taxon>
        <taxon>core chlorophytes</taxon>
        <taxon>Ulvophyceae</taxon>
        <taxon>TCBD clade</taxon>
        <taxon>Bryopsidales</taxon>
        <taxon>Ostreobineae</taxon>
        <taxon>Ostreobiaceae</taxon>
        <taxon>Ostreobium</taxon>
    </lineage>
</organism>
<feature type="compositionally biased region" description="Polar residues" evidence="4">
    <location>
        <begin position="334"/>
        <end position="347"/>
    </location>
</feature>
<dbReference type="Proteomes" id="UP000708148">
    <property type="component" value="Unassembled WGS sequence"/>
</dbReference>
<evidence type="ECO:0008006" key="7">
    <source>
        <dbReference type="Google" id="ProtNLM"/>
    </source>
</evidence>
<dbReference type="GO" id="GO:0003677">
    <property type="term" value="F:DNA binding"/>
    <property type="evidence" value="ECO:0007669"/>
    <property type="project" value="InterPro"/>
</dbReference>
<keyword evidence="6" id="KW-1185">Reference proteome</keyword>
<feature type="region of interest" description="Disordered" evidence="4">
    <location>
        <begin position="289"/>
        <end position="360"/>
    </location>
</feature>
<dbReference type="FunFam" id="1.10.10.60:FF:000007">
    <property type="entry name" value="Two-component response regulator"/>
    <property type="match status" value="1"/>
</dbReference>
<sequence>MSGGRYGDVMSAWRIGPPPPNGAASAQQGAAWQAEGSDLPLQSELVPIQQALMPPALAEAFCIPVVSVPFCSRGAYEAEMGPREECAPAVGTGPLGGVPAEVQAQAAPLDPWMHVPGMPPYLFPGGGIGRGFIPGGDGTPPLPQVPGVSLPLAPGAINPGRGAGFSGLNLLPQMAPEDVLQRGCGREGEVVPALARLPVAEPAPQWKGLPGLGTGQEQQQQQQRCSPEGKPQRRTRVFWTSELKKRFENAVGDLGLDHATPKQILRLMSVEGLTRENVASHLQKFRVKHKKVEDQARHKKVNSVASGGSTPGSPGGARSKNDETVDEDEPEASQPAQAGEQQETSACNVPPVGMEEDGCT</sequence>
<comment type="caution">
    <text evidence="5">The sequence shown here is derived from an EMBL/GenBank/DDBJ whole genome shotgun (WGS) entry which is preliminary data.</text>
</comment>
<name>A0A8S1ILI9_9CHLO</name>
<accession>A0A8S1ILI9</accession>
<proteinExistence type="predicted"/>
<dbReference type="NCBIfam" id="TIGR01557">
    <property type="entry name" value="myb_SHAQKYF"/>
    <property type="match status" value="1"/>
</dbReference>
<dbReference type="EMBL" id="CAJHUC010000392">
    <property type="protein sequence ID" value="CAD7695818.1"/>
    <property type="molecule type" value="Genomic_DNA"/>
</dbReference>
<dbReference type="PANTHER" id="PTHR31442">
    <property type="entry name" value="HOMEODOMAIN-LIKE SUPERFAMILY PROTEIN-RELATED"/>
    <property type="match status" value="1"/>
</dbReference>
<reference evidence="5" key="1">
    <citation type="submission" date="2020-12" db="EMBL/GenBank/DDBJ databases">
        <authorList>
            <person name="Iha C."/>
        </authorList>
    </citation>
    <scope>NUCLEOTIDE SEQUENCE</scope>
</reference>
<dbReference type="InterPro" id="IPR009057">
    <property type="entry name" value="Homeodomain-like_sf"/>
</dbReference>
<keyword evidence="3" id="KW-0539">Nucleus</keyword>
<evidence type="ECO:0000256" key="2">
    <source>
        <dbReference type="ARBA" id="ARBA00023163"/>
    </source>
</evidence>
<evidence type="ECO:0000256" key="4">
    <source>
        <dbReference type="SAM" id="MobiDB-lite"/>
    </source>
</evidence>
<feature type="region of interest" description="Disordered" evidence="4">
    <location>
        <begin position="1"/>
        <end position="36"/>
    </location>
</feature>
<evidence type="ECO:0000313" key="5">
    <source>
        <dbReference type="EMBL" id="CAD7695818.1"/>
    </source>
</evidence>
<dbReference type="OrthoDB" id="60033at2759"/>
<evidence type="ECO:0000256" key="3">
    <source>
        <dbReference type="ARBA" id="ARBA00023242"/>
    </source>
</evidence>
<dbReference type="PANTHER" id="PTHR31442:SF29">
    <property type="entry name" value="HOMEODOMAIN-LIKE SUPERFAMILY PROTEIN"/>
    <property type="match status" value="1"/>
</dbReference>
<feature type="compositionally biased region" description="Low complexity" evidence="4">
    <location>
        <begin position="22"/>
        <end position="36"/>
    </location>
</feature>
<protein>
    <recommendedName>
        <fullName evidence="7">HTH myb-type domain-containing protein</fullName>
    </recommendedName>
</protein>
<dbReference type="Gene3D" id="1.10.10.60">
    <property type="entry name" value="Homeodomain-like"/>
    <property type="match status" value="1"/>
</dbReference>
<dbReference type="GO" id="GO:0003700">
    <property type="term" value="F:DNA-binding transcription factor activity"/>
    <property type="evidence" value="ECO:0007669"/>
    <property type="project" value="InterPro"/>
</dbReference>
<gene>
    <name evidence="5" type="ORF">OSTQU699_LOCUS1179</name>
</gene>
<evidence type="ECO:0000313" key="6">
    <source>
        <dbReference type="Proteomes" id="UP000708148"/>
    </source>
</evidence>
<evidence type="ECO:0000256" key="1">
    <source>
        <dbReference type="ARBA" id="ARBA00023015"/>
    </source>
</evidence>
<keyword evidence="1" id="KW-0805">Transcription regulation</keyword>
<keyword evidence="2" id="KW-0804">Transcription</keyword>
<dbReference type="InterPro" id="IPR006447">
    <property type="entry name" value="Myb_dom_plants"/>
</dbReference>
<dbReference type="InterPro" id="IPR044841">
    <property type="entry name" value="LUX/BOA-like"/>
</dbReference>